<protein>
    <submittedName>
        <fullName evidence="1">Phosphoglycolate phosphatase</fullName>
    </submittedName>
</protein>
<dbReference type="GO" id="GO:0008967">
    <property type="term" value="F:phosphoglycolate phosphatase activity"/>
    <property type="evidence" value="ECO:0007669"/>
    <property type="project" value="TreeGrafter"/>
</dbReference>
<dbReference type="InterPro" id="IPR050155">
    <property type="entry name" value="HAD-like_hydrolase_sf"/>
</dbReference>
<comment type="caution">
    <text evidence="1">The sequence shown here is derived from an EMBL/GenBank/DDBJ whole genome shotgun (WGS) entry which is preliminary data.</text>
</comment>
<proteinExistence type="predicted"/>
<dbReference type="SFLD" id="SFLDG01129">
    <property type="entry name" value="C1.5:_HAD__Beta-PGM__Phosphata"/>
    <property type="match status" value="1"/>
</dbReference>
<evidence type="ECO:0000313" key="2">
    <source>
        <dbReference type="Proteomes" id="UP000245720"/>
    </source>
</evidence>
<evidence type="ECO:0000313" key="1">
    <source>
        <dbReference type="EMBL" id="PWJ15553.1"/>
    </source>
</evidence>
<dbReference type="Proteomes" id="UP000245720">
    <property type="component" value="Unassembled WGS sequence"/>
</dbReference>
<dbReference type="Gene3D" id="3.40.50.1000">
    <property type="entry name" value="HAD superfamily/HAD-like"/>
    <property type="match status" value="1"/>
</dbReference>
<dbReference type="Gene3D" id="1.10.150.240">
    <property type="entry name" value="Putative phosphatase, domain 2"/>
    <property type="match status" value="1"/>
</dbReference>
<sequence>MTNLIFDYDGTIHNSMLTYAPAFRGTMKWLSDRGYIADREYTDKEISYWLGFNSTDMWGQFHPELDPEIREKARVMLGEDMARRVEGGEGALYDGAEEVLADLREKGFILIFLSNCRFHYLERHKRVFGLDRFFHYFYCCEAFDFIPKYEIFRKIAPLHEGNFIVIGDRFHDIETAAVNGLPSIGCGYGFGSREELAKADIIVDNIRQIPSAVEKLLS</sequence>
<dbReference type="SUPFAM" id="SSF56784">
    <property type="entry name" value="HAD-like"/>
    <property type="match status" value="1"/>
</dbReference>
<dbReference type="OrthoDB" id="9807630at2"/>
<dbReference type="InterPro" id="IPR023214">
    <property type="entry name" value="HAD_sf"/>
</dbReference>
<dbReference type="AlphaFoldDB" id="A0A315Y6H5"/>
<dbReference type="STRING" id="1265.SAMN02910280_0481"/>
<dbReference type="PANTHER" id="PTHR43434">
    <property type="entry name" value="PHOSPHOGLYCOLATE PHOSPHATASE"/>
    <property type="match status" value="1"/>
</dbReference>
<gene>
    <name evidence="1" type="ORF">IE37_00456</name>
</gene>
<dbReference type="EMBL" id="QGDI01000001">
    <property type="protein sequence ID" value="PWJ15553.1"/>
    <property type="molecule type" value="Genomic_DNA"/>
</dbReference>
<dbReference type="PANTHER" id="PTHR43434:SF1">
    <property type="entry name" value="PHOSPHOGLYCOLATE PHOSPHATASE"/>
    <property type="match status" value="1"/>
</dbReference>
<name>A0A315Y6H5_RUMFL</name>
<reference evidence="1 2" key="1">
    <citation type="submission" date="2018-05" db="EMBL/GenBank/DDBJ databases">
        <title>The Hungate 1000. A catalogue of reference genomes from the rumen microbiome.</title>
        <authorList>
            <person name="Kelly W."/>
        </authorList>
    </citation>
    <scope>NUCLEOTIDE SEQUENCE [LARGE SCALE GENOMIC DNA]</scope>
    <source>
        <strain evidence="1 2">SAb67</strain>
    </source>
</reference>
<accession>A0A315Y6H5</accession>
<dbReference type="GO" id="GO:0006281">
    <property type="term" value="P:DNA repair"/>
    <property type="evidence" value="ECO:0007669"/>
    <property type="project" value="TreeGrafter"/>
</dbReference>
<organism evidence="1 2">
    <name type="scientific">Ruminococcus flavefaciens</name>
    <dbReference type="NCBI Taxonomy" id="1265"/>
    <lineage>
        <taxon>Bacteria</taxon>
        <taxon>Bacillati</taxon>
        <taxon>Bacillota</taxon>
        <taxon>Clostridia</taxon>
        <taxon>Eubacteriales</taxon>
        <taxon>Oscillospiraceae</taxon>
        <taxon>Ruminococcus</taxon>
    </lineage>
</organism>
<dbReference type="InterPro" id="IPR041492">
    <property type="entry name" value="HAD_2"/>
</dbReference>
<dbReference type="InterPro" id="IPR036412">
    <property type="entry name" value="HAD-like_sf"/>
</dbReference>
<dbReference type="RefSeq" id="WP_109725336.1">
    <property type="nucleotide sequence ID" value="NZ_QGDI01000001.1"/>
</dbReference>
<dbReference type="Pfam" id="PF13419">
    <property type="entry name" value="HAD_2"/>
    <property type="match status" value="1"/>
</dbReference>
<dbReference type="SFLD" id="SFLDS00003">
    <property type="entry name" value="Haloacid_Dehalogenase"/>
    <property type="match status" value="1"/>
</dbReference>
<dbReference type="InterPro" id="IPR023198">
    <property type="entry name" value="PGP-like_dom2"/>
</dbReference>